<protein>
    <submittedName>
        <fullName evidence="2">Uncharacterized protein</fullName>
    </submittedName>
</protein>
<evidence type="ECO:0000313" key="2">
    <source>
        <dbReference type="EMBL" id="MDX8337105.1"/>
    </source>
</evidence>
<gene>
    <name evidence="2" type="ORF">RFV38_11495</name>
</gene>
<dbReference type="EMBL" id="JAVIKH010000020">
    <property type="protein sequence ID" value="MDX8337105.1"/>
    <property type="molecule type" value="Genomic_DNA"/>
</dbReference>
<evidence type="ECO:0000256" key="1">
    <source>
        <dbReference type="SAM" id="Coils"/>
    </source>
</evidence>
<name>A0ABU4WFD6_9FUSO</name>
<feature type="coiled-coil region" evidence="1">
    <location>
        <begin position="4"/>
        <end position="45"/>
    </location>
</feature>
<sequence length="73" mass="8858">MIDENKERLRNELLLEQLEEIEKLLEEHEENLKYAKENILEALLKYSKSESIDDMLEKEEFEELLSSYKEIEP</sequence>
<reference evidence="3" key="1">
    <citation type="submission" date="2023-07" db="EMBL/GenBank/DDBJ databases">
        <authorList>
            <person name="Colorado M.A."/>
            <person name="Villamil L.M."/>
            <person name="Melo J.F."/>
            <person name="Rodriguez J.A."/>
            <person name="Ruiz R.Y."/>
        </authorList>
    </citation>
    <scope>NUCLEOTIDE SEQUENCE [LARGE SCALE GENOMIC DNA]</scope>
    <source>
        <strain evidence="3">C33</strain>
    </source>
</reference>
<keyword evidence="3" id="KW-1185">Reference proteome</keyword>
<comment type="caution">
    <text evidence="2">The sequence shown here is derived from an EMBL/GenBank/DDBJ whole genome shotgun (WGS) entry which is preliminary data.</text>
</comment>
<proteinExistence type="predicted"/>
<keyword evidence="1" id="KW-0175">Coiled coil</keyword>
<accession>A0ABU4WFD6</accession>
<evidence type="ECO:0000313" key="3">
    <source>
        <dbReference type="Proteomes" id="UP001279681"/>
    </source>
</evidence>
<dbReference type="Proteomes" id="UP001279681">
    <property type="component" value="Unassembled WGS sequence"/>
</dbReference>
<organism evidence="2 3">
    <name type="scientific">Candidatus Cetobacterium colombiensis</name>
    <dbReference type="NCBI Taxonomy" id="3073100"/>
    <lineage>
        <taxon>Bacteria</taxon>
        <taxon>Fusobacteriati</taxon>
        <taxon>Fusobacteriota</taxon>
        <taxon>Fusobacteriia</taxon>
        <taxon>Fusobacteriales</taxon>
        <taxon>Fusobacteriaceae</taxon>
        <taxon>Cetobacterium</taxon>
    </lineage>
</organism>
<dbReference type="RefSeq" id="WP_320314459.1">
    <property type="nucleotide sequence ID" value="NZ_JAVIKH010000020.1"/>
</dbReference>